<feature type="region of interest" description="Disordered" evidence="1">
    <location>
        <begin position="1"/>
        <end position="78"/>
    </location>
</feature>
<dbReference type="InterPro" id="IPR024980">
    <property type="entry name" value="DUF3886"/>
</dbReference>
<dbReference type="STRING" id="1045775.SAMN05216378_5867"/>
<dbReference type="AlphaFoldDB" id="A0A1I2HNX5"/>
<evidence type="ECO:0000256" key="1">
    <source>
        <dbReference type="SAM" id="MobiDB-lite"/>
    </source>
</evidence>
<name>A0A1I2HNX5_9BACL</name>
<dbReference type="EMBL" id="FOMT01000007">
    <property type="protein sequence ID" value="SFF30061.1"/>
    <property type="molecule type" value="Genomic_DNA"/>
</dbReference>
<evidence type="ECO:0000313" key="2">
    <source>
        <dbReference type="EMBL" id="SFF30061.1"/>
    </source>
</evidence>
<dbReference type="Proteomes" id="UP000198855">
    <property type="component" value="Unassembled WGS sequence"/>
</dbReference>
<dbReference type="RefSeq" id="WP_091190448.1">
    <property type="nucleotide sequence ID" value="NZ_FOMT01000007.1"/>
</dbReference>
<protein>
    <recommendedName>
        <fullName evidence="4">DUF3886 domain-containing protein</fullName>
    </recommendedName>
</protein>
<dbReference type="OrthoDB" id="2679911at2"/>
<accession>A0A1I2HNX5</accession>
<gene>
    <name evidence="2" type="ORF">SAMN05216378_5867</name>
</gene>
<sequence length="91" mass="10375">MAKKKRSAAASGHRAGVSPQQDQGPTLKDMLGADIVQKLKAQADEMKAAEEQRKQQARAEAEETRKKEQKRLESDMSYLLENSKLDWRKYK</sequence>
<dbReference type="Pfam" id="PF13025">
    <property type="entry name" value="DUF3886"/>
    <property type="match status" value="1"/>
</dbReference>
<feature type="compositionally biased region" description="Basic and acidic residues" evidence="1">
    <location>
        <begin position="41"/>
        <end position="74"/>
    </location>
</feature>
<organism evidence="2 3">
    <name type="scientific">Paenibacillus catalpae</name>
    <dbReference type="NCBI Taxonomy" id="1045775"/>
    <lineage>
        <taxon>Bacteria</taxon>
        <taxon>Bacillati</taxon>
        <taxon>Bacillota</taxon>
        <taxon>Bacilli</taxon>
        <taxon>Bacillales</taxon>
        <taxon>Paenibacillaceae</taxon>
        <taxon>Paenibacillus</taxon>
    </lineage>
</organism>
<reference evidence="3" key="1">
    <citation type="submission" date="2016-10" db="EMBL/GenBank/DDBJ databases">
        <authorList>
            <person name="Varghese N."/>
            <person name="Submissions S."/>
        </authorList>
    </citation>
    <scope>NUCLEOTIDE SEQUENCE [LARGE SCALE GENOMIC DNA]</scope>
    <source>
        <strain evidence="3">CGMCC 1.10784</strain>
    </source>
</reference>
<evidence type="ECO:0000313" key="3">
    <source>
        <dbReference type="Proteomes" id="UP000198855"/>
    </source>
</evidence>
<evidence type="ECO:0008006" key="4">
    <source>
        <dbReference type="Google" id="ProtNLM"/>
    </source>
</evidence>
<keyword evidence="3" id="KW-1185">Reference proteome</keyword>
<proteinExistence type="predicted"/>